<accession>A0A1A8JKD3</accession>
<evidence type="ECO:0000313" key="1">
    <source>
        <dbReference type="EMBL" id="SBR20547.1"/>
    </source>
</evidence>
<sequence length="34" mass="3680">TRKSGQCVLVQQVLKVPLQPIQLKTLLQSSGTTS</sequence>
<proteinExistence type="predicted"/>
<reference evidence="1" key="2">
    <citation type="submission" date="2016-06" db="EMBL/GenBank/DDBJ databases">
        <title>The genome of a short-lived fish provides insights into sex chromosome evolution and the genetic control of aging.</title>
        <authorList>
            <person name="Reichwald K."/>
            <person name="Felder M."/>
            <person name="Petzold A."/>
            <person name="Koch P."/>
            <person name="Groth M."/>
            <person name="Platzer M."/>
        </authorList>
    </citation>
    <scope>NUCLEOTIDE SEQUENCE</scope>
    <source>
        <tissue evidence="1">Brain</tissue>
    </source>
</reference>
<name>A0A1A8JKD3_NOTKU</name>
<dbReference type="EMBL" id="HAEE01000531">
    <property type="protein sequence ID" value="SBR20547.1"/>
    <property type="molecule type" value="Transcribed_RNA"/>
</dbReference>
<gene>
    <name evidence="1" type="primary">SLC11A2</name>
</gene>
<organism evidence="1">
    <name type="scientific">Nothobranchius kuhntae</name>
    <name type="common">Beira killifish</name>
    <dbReference type="NCBI Taxonomy" id="321403"/>
    <lineage>
        <taxon>Eukaryota</taxon>
        <taxon>Metazoa</taxon>
        <taxon>Chordata</taxon>
        <taxon>Craniata</taxon>
        <taxon>Vertebrata</taxon>
        <taxon>Euteleostomi</taxon>
        <taxon>Actinopterygii</taxon>
        <taxon>Neopterygii</taxon>
        <taxon>Teleostei</taxon>
        <taxon>Neoteleostei</taxon>
        <taxon>Acanthomorphata</taxon>
        <taxon>Ovalentaria</taxon>
        <taxon>Atherinomorphae</taxon>
        <taxon>Cyprinodontiformes</taxon>
        <taxon>Nothobranchiidae</taxon>
        <taxon>Nothobranchius</taxon>
    </lineage>
</organism>
<reference evidence="1" key="1">
    <citation type="submission" date="2016-05" db="EMBL/GenBank/DDBJ databases">
        <authorList>
            <person name="Lavstsen T."/>
            <person name="Jespersen J.S."/>
        </authorList>
    </citation>
    <scope>NUCLEOTIDE SEQUENCE</scope>
    <source>
        <tissue evidence="1">Brain</tissue>
    </source>
</reference>
<protein>
    <submittedName>
        <fullName evidence="1">Solute carrier family 11 (Proton-coupled divalent metal ion transporters), member 2</fullName>
    </submittedName>
</protein>
<feature type="non-terminal residue" evidence="1">
    <location>
        <position position="1"/>
    </location>
</feature>
<dbReference type="AlphaFoldDB" id="A0A1A8JKD3"/>